<dbReference type="GO" id="GO:0005886">
    <property type="term" value="C:plasma membrane"/>
    <property type="evidence" value="ECO:0007669"/>
    <property type="project" value="UniProtKB-SubCell"/>
</dbReference>
<dbReference type="GO" id="GO:0043952">
    <property type="term" value="P:protein transport by the Sec complex"/>
    <property type="evidence" value="ECO:0007669"/>
    <property type="project" value="UniProtKB-UniRule"/>
</dbReference>
<dbReference type="GO" id="GO:0065002">
    <property type="term" value="P:intracellular protein transmembrane transport"/>
    <property type="evidence" value="ECO:0007669"/>
    <property type="project" value="UniProtKB-UniRule"/>
</dbReference>
<dbReference type="PANTHER" id="PTHR30081:SF1">
    <property type="entry name" value="PROTEIN TRANSLOCASE SUBUNIT SECD"/>
    <property type="match status" value="1"/>
</dbReference>
<dbReference type="HAMAP" id="MF_01463_B">
    <property type="entry name" value="SecD_B"/>
    <property type="match status" value="1"/>
</dbReference>
<reference evidence="13 14" key="1">
    <citation type="journal article" date="2016" name="Nat. Commun.">
        <title>Thousands of microbial genomes shed light on interconnected biogeochemical processes in an aquifer system.</title>
        <authorList>
            <person name="Anantharaman K."/>
            <person name="Brown C.T."/>
            <person name="Hug L.A."/>
            <person name="Sharon I."/>
            <person name="Castelle C.J."/>
            <person name="Probst A.J."/>
            <person name="Thomas B.C."/>
            <person name="Singh A."/>
            <person name="Wilkins M.J."/>
            <person name="Karaoz U."/>
            <person name="Brodie E.L."/>
            <person name="Williams K.H."/>
            <person name="Hubbard S.S."/>
            <person name="Banfield J.F."/>
        </authorList>
    </citation>
    <scope>NUCLEOTIDE SEQUENCE [LARGE SCALE GENOMIC DNA]</scope>
</reference>
<feature type="transmembrane region" description="Helical" evidence="9">
    <location>
        <begin position="324"/>
        <end position="344"/>
    </location>
</feature>
<keyword evidence="4 9" id="KW-0812">Transmembrane</keyword>
<evidence type="ECO:0000256" key="4">
    <source>
        <dbReference type="ARBA" id="ARBA00022692"/>
    </source>
</evidence>
<dbReference type="InterPro" id="IPR048634">
    <property type="entry name" value="SecD_SecF_C"/>
</dbReference>
<comment type="similarity">
    <text evidence="9">Belongs to the SecD/SecF family. SecD subfamily.</text>
</comment>
<dbReference type="Pfam" id="PF22599">
    <property type="entry name" value="SecDF_P1_head"/>
    <property type="match status" value="1"/>
</dbReference>
<dbReference type="GO" id="GO:0015450">
    <property type="term" value="F:protein-transporting ATPase activity"/>
    <property type="evidence" value="ECO:0007669"/>
    <property type="project" value="InterPro"/>
</dbReference>
<dbReference type="InterPro" id="IPR001036">
    <property type="entry name" value="Acrflvin-R"/>
</dbReference>
<dbReference type="Proteomes" id="UP000177197">
    <property type="component" value="Unassembled WGS sequence"/>
</dbReference>
<keyword evidence="8 9" id="KW-0472">Membrane</keyword>
<dbReference type="Gene3D" id="1.20.1640.10">
    <property type="entry name" value="Multidrug efflux transporter AcrB transmembrane domain"/>
    <property type="match status" value="1"/>
</dbReference>
<evidence type="ECO:0000256" key="9">
    <source>
        <dbReference type="HAMAP-Rule" id="MF_01463"/>
    </source>
</evidence>
<keyword evidence="6 9" id="KW-1133">Transmembrane helix</keyword>
<proteinExistence type="inferred from homology"/>
<feature type="domain" description="SecDF P1 head subdomain" evidence="12">
    <location>
        <begin position="183"/>
        <end position="278"/>
    </location>
</feature>
<evidence type="ECO:0000256" key="3">
    <source>
        <dbReference type="ARBA" id="ARBA00022475"/>
    </source>
</evidence>
<comment type="subcellular location">
    <subcellularLocation>
        <location evidence="1 9">Cell membrane</location>
        <topology evidence="1 9">Multi-pass membrane protein</topology>
    </subcellularLocation>
</comment>
<dbReference type="Pfam" id="PF21760">
    <property type="entry name" value="SecD_1st"/>
    <property type="match status" value="1"/>
</dbReference>
<dbReference type="InterPro" id="IPR055344">
    <property type="entry name" value="SecD_SecF_C_bact"/>
</dbReference>
<evidence type="ECO:0000259" key="11">
    <source>
        <dbReference type="Pfam" id="PF21760"/>
    </source>
</evidence>
<dbReference type="InterPro" id="IPR022646">
    <property type="entry name" value="SecD/SecF_CS"/>
</dbReference>
<feature type="transmembrane region" description="Helical" evidence="9">
    <location>
        <begin position="427"/>
        <end position="447"/>
    </location>
</feature>
<comment type="caution">
    <text evidence="13">The sequence shown here is derived from an EMBL/GenBank/DDBJ whole genome shotgun (WGS) entry which is preliminary data.</text>
</comment>
<evidence type="ECO:0000256" key="1">
    <source>
        <dbReference type="ARBA" id="ARBA00004651"/>
    </source>
</evidence>
<keyword evidence="7 9" id="KW-0811">Translocation</keyword>
<dbReference type="GO" id="GO:0006605">
    <property type="term" value="P:protein targeting"/>
    <property type="evidence" value="ECO:0007669"/>
    <property type="project" value="UniProtKB-UniRule"/>
</dbReference>
<keyword evidence="2 9" id="KW-0813">Transport</keyword>
<dbReference type="PRINTS" id="PR00702">
    <property type="entry name" value="ACRIFLAVINRP"/>
</dbReference>
<evidence type="ECO:0000256" key="6">
    <source>
        <dbReference type="ARBA" id="ARBA00022989"/>
    </source>
</evidence>
<dbReference type="NCBIfam" id="TIGR01129">
    <property type="entry name" value="secD"/>
    <property type="match status" value="1"/>
</dbReference>
<dbReference type="EMBL" id="MEYV01000010">
    <property type="protein sequence ID" value="OGD40343.1"/>
    <property type="molecule type" value="Genomic_DNA"/>
</dbReference>
<dbReference type="AlphaFoldDB" id="A0A1F5CBX6"/>
<feature type="transmembrane region" description="Helical" evidence="9">
    <location>
        <begin position="350"/>
        <end position="371"/>
    </location>
</feature>
<dbReference type="PANTHER" id="PTHR30081">
    <property type="entry name" value="PROTEIN-EXPORT MEMBRANE PROTEIN SEC"/>
    <property type="match status" value="1"/>
</dbReference>
<evidence type="ECO:0000256" key="8">
    <source>
        <dbReference type="ARBA" id="ARBA00023136"/>
    </source>
</evidence>
<dbReference type="Gene3D" id="3.30.1360.200">
    <property type="match status" value="1"/>
</dbReference>
<comment type="subunit">
    <text evidence="9">Forms a complex with SecF. Part of the essential Sec protein translocation apparatus which comprises SecA, SecYEG and auxiliary proteins SecDF. Other proteins may also be involved.</text>
</comment>
<accession>A0A1F5CBX6</accession>
<evidence type="ECO:0000259" key="10">
    <source>
        <dbReference type="Pfam" id="PF02355"/>
    </source>
</evidence>
<dbReference type="SUPFAM" id="SSF82866">
    <property type="entry name" value="Multidrug efflux transporter AcrB transmembrane domain"/>
    <property type="match status" value="1"/>
</dbReference>
<comment type="function">
    <text evidence="9">Part of the Sec protein translocase complex. Interacts with the SecYEG preprotein conducting channel. SecDF uses the proton motive force (PMF) to complete protein translocation after the ATP-dependent function of SecA.</text>
</comment>
<dbReference type="InterPro" id="IPR005791">
    <property type="entry name" value="SecD"/>
</dbReference>
<keyword evidence="5 9" id="KW-0653">Protein transport</keyword>
<sequence length="473" mass="52114">MSRFSPDQLFKLDAKNKVRLMALLILLAALVAAFFVYPLIWDKAVAKINVFSPIKIPNFIKMPFKLGLDLAGGTHLVYRADVSKVPSGEISSAMNGLRDVIERRVNAFGVSEPLVEVDQSGLEHRLIVELADIKDIGVAKQLIGLTPDLEFKEQLPESETQKILSEQKAGNQDYLVIDPYFKPTDLTGKYLEYARVGFDQNNQPIVNLKFNNEGAKLFEELTGKNIGKPLAIYLDGRPLTTPTVQQAISGGEAQISGSFNINEAKQLAQYLNEGALPVPIQIISEDSVGASLGQDSFQKSIFAGLLGFLAVAIFMILFYRLPGLIAVMALVIYAVLVLFLFKLIPVTLTLAGVAGFILSIGMAVDANILIFERMKEEVRGGKNLTMAINDGFHRAWPSIRDSNISTLITTVVLYYFTTSIIRGFALTLGIGVIISMFSAIFVTRSFLKLVPIQILERVPWLMGVRPRKESSLI</sequence>
<evidence type="ECO:0000256" key="7">
    <source>
        <dbReference type="ARBA" id="ARBA00023010"/>
    </source>
</evidence>
<dbReference type="InterPro" id="IPR048631">
    <property type="entry name" value="SecD_1st"/>
</dbReference>
<evidence type="ECO:0000256" key="2">
    <source>
        <dbReference type="ARBA" id="ARBA00022448"/>
    </source>
</evidence>
<dbReference type="Pfam" id="PF02355">
    <property type="entry name" value="SecD_SecF_C"/>
    <property type="match status" value="1"/>
</dbReference>
<comment type="caution">
    <text evidence="9">Lacks conserved residue(s) required for the propagation of feature annotation.</text>
</comment>
<dbReference type="InterPro" id="IPR054384">
    <property type="entry name" value="SecDF_P1_head"/>
</dbReference>
<evidence type="ECO:0000313" key="13">
    <source>
        <dbReference type="EMBL" id="OGD40343.1"/>
    </source>
</evidence>
<feature type="domain" description="Protein translocase subunit SecDF P1" evidence="11">
    <location>
        <begin position="96"/>
        <end position="153"/>
    </location>
</feature>
<feature type="transmembrane region" description="Helical" evidence="9">
    <location>
        <begin position="301"/>
        <end position="319"/>
    </location>
</feature>
<feature type="domain" description="Protein export membrane protein SecD/SecF C-terminal" evidence="10">
    <location>
        <begin position="280"/>
        <end position="448"/>
    </location>
</feature>
<dbReference type="Gene3D" id="3.30.70.3400">
    <property type="match status" value="1"/>
</dbReference>
<gene>
    <name evidence="9" type="primary">secD</name>
    <name evidence="13" type="ORF">A3I30_03570</name>
</gene>
<organism evidence="13 14">
    <name type="scientific">Candidatus Azambacteria bacterium RIFCSPLOWO2_02_FULL_44_14</name>
    <dbReference type="NCBI Taxonomy" id="1797306"/>
    <lineage>
        <taxon>Bacteria</taxon>
        <taxon>Candidatus Azamiibacteriota</taxon>
    </lineage>
</organism>
<evidence type="ECO:0000256" key="5">
    <source>
        <dbReference type="ARBA" id="ARBA00022927"/>
    </source>
</evidence>
<dbReference type="Pfam" id="PF07549">
    <property type="entry name" value="Sec_GG"/>
    <property type="match status" value="1"/>
</dbReference>
<keyword evidence="3 9" id="KW-1003">Cell membrane</keyword>
<evidence type="ECO:0000259" key="12">
    <source>
        <dbReference type="Pfam" id="PF22599"/>
    </source>
</evidence>
<evidence type="ECO:0000313" key="14">
    <source>
        <dbReference type="Proteomes" id="UP000177197"/>
    </source>
</evidence>
<protein>
    <recommendedName>
        <fullName evidence="9">Protein translocase subunit SecD</fullName>
    </recommendedName>
</protein>
<feature type="transmembrane region" description="Helical" evidence="9">
    <location>
        <begin position="20"/>
        <end position="41"/>
    </location>
</feature>
<name>A0A1F5CBX6_9BACT</name>
<dbReference type="InterPro" id="IPR022813">
    <property type="entry name" value="SecD/SecF_arch_bac"/>
</dbReference>
<dbReference type="FunFam" id="1.20.1640.10:FF:000004">
    <property type="entry name" value="Protein translocase subunit SecD"/>
    <property type="match status" value="1"/>
</dbReference>
<dbReference type="NCBIfam" id="TIGR00916">
    <property type="entry name" value="2A0604s01"/>
    <property type="match status" value="1"/>
</dbReference>